<gene>
    <name evidence="2" type="ORF">K469DRAFT_813219</name>
</gene>
<dbReference type="InterPro" id="IPR009057">
    <property type="entry name" value="Homeodomain-like_sf"/>
</dbReference>
<name>A0A6A6DDH2_9PEZI</name>
<evidence type="ECO:0000256" key="1">
    <source>
        <dbReference type="SAM" id="MobiDB-lite"/>
    </source>
</evidence>
<reference evidence="2" key="1">
    <citation type="journal article" date="2020" name="Stud. Mycol.">
        <title>101 Dothideomycetes genomes: a test case for predicting lifestyles and emergence of pathogens.</title>
        <authorList>
            <person name="Haridas S."/>
            <person name="Albert R."/>
            <person name="Binder M."/>
            <person name="Bloem J."/>
            <person name="Labutti K."/>
            <person name="Salamov A."/>
            <person name="Andreopoulos B."/>
            <person name="Baker S."/>
            <person name="Barry K."/>
            <person name="Bills G."/>
            <person name="Bluhm B."/>
            <person name="Cannon C."/>
            <person name="Castanera R."/>
            <person name="Culley D."/>
            <person name="Daum C."/>
            <person name="Ezra D."/>
            <person name="Gonzalez J."/>
            <person name="Henrissat B."/>
            <person name="Kuo A."/>
            <person name="Liang C."/>
            <person name="Lipzen A."/>
            <person name="Lutzoni F."/>
            <person name="Magnuson J."/>
            <person name="Mondo S."/>
            <person name="Nolan M."/>
            <person name="Ohm R."/>
            <person name="Pangilinan J."/>
            <person name="Park H.-J."/>
            <person name="Ramirez L."/>
            <person name="Alfaro M."/>
            <person name="Sun H."/>
            <person name="Tritt A."/>
            <person name="Yoshinaga Y."/>
            <person name="Zwiers L.-H."/>
            <person name="Turgeon B."/>
            <person name="Goodwin S."/>
            <person name="Spatafora J."/>
            <person name="Crous P."/>
            <person name="Grigoriev I."/>
        </authorList>
    </citation>
    <scope>NUCLEOTIDE SEQUENCE</scope>
    <source>
        <strain evidence="2">CBS 207.26</strain>
    </source>
</reference>
<feature type="compositionally biased region" description="Basic and acidic residues" evidence="1">
    <location>
        <begin position="146"/>
        <end position="159"/>
    </location>
</feature>
<accession>A0A6A6DDH2</accession>
<feature type="region of interest" description="Disordered" evidence="1">
    <location>
        <begin position="146"/>
        <end position="170"/>
    </location>
</feature>
<sequence length="170" mass="19639">MPVQYILRLVACSNISLIPGRSTTTSWLTQRNRELYELTEVTRYMSQSYSKSQKVRRRKHGPERVREKTRINTQLCSTPNTTTMRAFGTEISGNRRIHVELSILQRSAIIAKAEAGVLYKELAAEFQCSKSCISKTIQRWNKHAKVESLPRSGHPEKANRHEKRALWRLA</sequence>
<dbReference type="Pfam" id="PF13384">
    <property type="entry name" value="HTH_23"/>
    <property type="match status" value="1"/>
</dbReference>
<dbReference type="OrthoDB" id="3796133at2759"/>
<evidence type="ECO:0008006" key="4">
    <source>
        <dbReference type="Google" id="ProtNLM"/>
    </source>
</evidence>
<evidence type="ECO:0000313" key="3">
    <source>
        <dbReference type="Proteomes" id="UP000800200"/>
    </source>
</evidence>
<dbReference type="AlphaFoldDB" id="A0A6A6DDH2"/>
<keyword evidence="3" id="KW-1185">Reference proteome</keyword>
<proteinExistence type="predicted"/>
<dbReference type="EMBL" id="ML994707">
    <property type="protein sequence ID" value="KAF2176518.1"/>
    <property type="molecule type" value="Genomic_DNA"/>
</dbReference>
<dbReference type="Gene3D" id="1.10.10.10">
    <property type="entry name" value="Winged helix-like DNA-binding domain superfamily/Winged helix DNA-binding domain"/>
    <property type="match status" value="1"/>
</dbReference>
<dbReference type="SUPFAM" id="SSF46689">
    <property type="entry name" value="Homeodomain-like"/>
    <property type="match status" value="1"/>
</dbReference>
<organism evidence="2 3">
    <name type="scientific">Zopfia rhizophila CBS 207.26</name>
    <dbReference type="NCBI Taxonomy" id="1314779"/>
    <lineage>
        <taxon>Eukaryota</taxon>
        <taxon>Fungi</taxon>
        <taxon>Dikarya</taxon>
        <taxon>Ascomycota</taxon>
        <taxon>Pezizomycotina</taxon>
        <taxon>Dothideomycetes</taxon>
        <taxon>Dothideomycetes incertae sedis</taxon>
        <taxon>Zopfiaceae</taxon>
        <taxon>Zopfia</taxon>
    </lineage>
</organism>
<dbReference type="InterPro" id="IPR036388">
    <property type="entry name" value="WH-like_DNA-bd_sf"/>
</dbReference>
<protein>
    <recommendedName>
        <fullName evidence="4">Transposase Tc1-like domain-containing protein</fullName>
    </recommendedName>
</protein>
<dbReference type="Proteomes" id="UP000800200">
    <property type="component" value="Unassembled WGS sequence"/>
</dbReference>
<evidence type="ECO:0000313" key="2">
    <source>
        <dbReference type="EMBL" id="KAF2176518.1"/>
    </source>
</evidence>